<feature type="non-terminal residue" evidence="8">
    <location>
        <position position="1"/>
    </location>
</feature>
<comment type="similarity">
    <text evidence="1 6">Belongs to the universal ribosomal protein uL5 family.</text>
</comment>
<dbReference type="FunFam" id="3.30.1440.10:FF:000002">
    <property type="entry name" value="60S ribosomal protein L11"/>
    <property type="match status" value="1"/>
</dbReference>
<dbReference type="GO" id="GO:0005840">
    <property type="term" value="C:ribosome"/>
    <property type="evidence" value="ECO:0007669"/>
    <property type="project" value="UniProtKB-KW"/>
</dbReference>
<keyword evidence="4 6" id="KW-0687">Ribonucleoprotein</keyword>
<gene>
    <name evidence="8" type="ORF">AKJ52_02045</name>
</gene>
<keyword evidence="2" id="KW-0820">tRNA-binding</keyword>
<dbReference type="PANTHER" id="PTHR11994">
    <property type="entry name" value="60S RIBOSOMAL PROTEIN L11-RELATED"/>
    <property type="match status" value="1"/>
</dbReference>
<evidence type="ECO:0000256" key="1">
    <source>
        <dbReference type="ARBA" id="ARBA00008553"/>
    </source>
</evidence>
<dbReference type="GO" id="GO:0006412">
    <property type="term" value="P:translation"/>
    <property type="evidence" value="ECO:0007669"/>
    <property type="project" value="InterPro"/>
</dbReference>
<protein>
    <recommendedName>
        <fullName evidence="5">50S ribosomal protein L5</fullName>
    </recommendedName>
</protein>
<dbReference type="InterPro" id="IPR057266">
    <property type="entry name" value="Ribosomal_uL5_euk/arc-type"/>
</dbReference>
<evidence type="ECO:0000256" key="4">
    <source>
        <dbReference type="ARBA" id="ARBA00023274"/>
    </source>
</evidence>
<dbReference type="Gene3D" id="3.30.1440.10">
    <property type="match status" value="1"/>
</dbReference>
<dbReference type="Pfam" id="PF00673">
    <property type="entry name" value="Ribosomal_L5_C"/>
    <property type="match status" value="1"/>
</dbReference>
<evidence type="ECO:0000313" key="9">
    <source>
        <dbReference type="Proteomes" id="UP000070404"/>
    </source>
</evidence>
<evidence type="ECO:0000256" key="5">
    <source>
        <dbReference type="ARBA" id="ARBA00035461"/>
    </source>
</evidence>
<proteinExistence type="inferred from homology"/>
<dbReference type="GO" id="GO:0003735">
    <property type="term" value="F:structural constituent of ribosome"/>
    <property type="evidence" value="ECO:0007669"/>
    <property type="project" value="InterPro"/>
</dbReference>
<dbReference type="AlphaFoldDB" id="A0A133VJH8"/>
<evidence type="ECO:0000256" key="3">
    <source>
        <dbReference type="ARBA" id="ARBA00022980"/>
    </source>
</evidence>
<sequence length="142" mass="16017">NAEDVLEKVAGQTPVRTEAEQTNQTLEIREGTPIGCKVTLRGESAIETLEKLLGVVGNEIKESSFDKEGNFAFGIDEHIEIPEMEYDPDMGIFGMDVVVNLVRPGFSIRKRRRESKTIPKSHRINKEEAIEFVKQKFDVKVV</sequence>
<reference evidence="8 9" key="1">
    <citation type="journal article" date="2016" name="Sci. Rep.">
        <title>Metabolic traits of an uncultured archaeal lineage -MSBL1- from brine pools of the Red Sea.</title>
        <authorList>
            <person name="Mwirichia R."/>
            <person name="Alam I."/>
            <person name="Rashid M."/>
            <person name="Vinu M."/>
            <person name="Ba-Alawi W."/>
            <person name="Anthony Kamau A."/>
            <person name="Kamanda Ngugi D."/>
            <person name="Goker M."/>
            <person name="Klenk H.P."/>
            <person name="Bajic V."/>
            <person name="Stingl U."/>
        </authorList>
    </citation>
    <scope>NUCLEOTIDE SEQUENCE [LARGE SCALE GENOMIC DNA]</scope>
    <source>
        <strain evidence="8">SCGC-AAA382C18</strain>
    </source>
</reference>
<dbReference type="PIRSF" id="PIRSF002161">
    <property type="entry name" value="Ribosomal_L5"/>
    <property type="match status" value="1"/>
</dbReference>
<keyword evidence="9" id="KW-1185">Reference proteome</keyword>
<feature type="domain" description="Large ribosomal subunit protein uL5 C-terminal" evidence="7">
    <location>
        <begin position="33"/>
        <end position="132"/>
    </location>
</feature>
<organism evidence="8 9">
    <name type="scientific">candidate division MSBL1 archaeon SCGC-AAA382C18</name>
    <dbReference type="NCBI Taxonomy" id="1698281"/>
    <lineage>
        <taxon>Archaea</taxon>
        <taxon>Methanobacteriati</taxon>
        <taxon>Methanobacteriota</taxon>
        <taxon>candidate division MSBL1</taxon>
    </lineage>
</organism>
<keyword evidence="2" id="KW-0694">RNA-binding</keyword>
<dbReference type="InterPro" id="IPR002132">
    <property type="entry name" value="Ribosomal_uL5"/>
</dbReference>
<evidence type="ECO:0000256" key="2">
    <source>
        <dbReference type="ARBA" id="ARBA00022555"/>
    </source>
</evidence>
<dbReference type="GO" id="GO:0000049">
    <property type="term" value="F:tRNA binding"/>
    <property type="evidence" value="ECO:0007669"/>
    <property type="project" value="UniProtKB-KW"/>
</dbReference>
<evidence type="ECO:0000313" key="8">
    <source>
        <dbReference type="EMBL" id="KXB06587.1"/>
    </source>
</evidence>
<dbReference type="GO" id="GO:1990904">
    <property type="term" value="C:ribonucleoprotein complex"/>
    <property type="evidence" value="ECO:0007669"/>
    <property type="project" value="UniProtKB-KW"/>
</dbReference>
<dbReference type="SUPFAM" id="SSF55282">
    <property type="entry name" value="RL5-like"/>
    <property type="match status" value="1"/>
</dbReference>
<dbReference type="NCBIfam" id="NF003258">
    <property type="entry name" value="PRK04219.1"/>
    <property type="match status" value="1"/>
</dbReference>
<accession>A0A133VJH8</accession>
<evidence type="ECO:0000256" key="6">
    <source>
        <dbReference type="RuleBase" id="RU003930"/>
    </source>
</evidence>
<dbReference type="EMBL" id="LHYF01000033">
    <property type="protein sequence ID" value="KXB06587.1"/>
    <property type="molecule type" value="Genomic_DNA"/>
</dbReference>
<keyword evidence="3 6" id="KW-0689">Ribosomal protein</keyword>
<dbReference type="InterPro" id="IPR022803">
    <property type="entry name" value="Ribosomal_uL5_dom_sf"/>
</dbReference>
<dbReference type="Proteomes" id="UP000070404">
    <property type="component" value="Unassembled WGS sequence"/>
</dbReference>
<name>A0A133VJH8_9EURY</name>
<dbReference type="InterPro" id="IPR031309">
    <property type="entry name" value="Ribosomal_uL5_C"/>
</dbReference>
<dbReference type="PATRIC" id="fig|1698281.3.peg.353"/>
<evidence type="ECO:0000259" key="7">
    <source>
        <dbReference type="Pfam" id="PF00673"/>
    </source>
</evidence>
<comment type="caution">
    <text evidence="8">The sequence shown here is derived from an EMBL/GenBank/DDBJ whole genome shotgun (WGS) entry which is preliminary data.</text>
</comment>